<comment type="caution">
    <text evidence="1">The sequence shown here is derived from an EMBL/GenBank/DDBJ whole genome shotgun (WGS) entry which is preliminary data.</text>
</comment>
<name>F3PUR9_9BACE</name>
<organism evidence="1 2">
    <name type="scientific">Bacteroides fluxus YIT 12057</name>
    <dbReference type="NCBI Taxonomy" id="763034"/>
    <lineage>
        <taxon>Bacteria</taxon>
        <taxon>Pseudomonadati</taxon>
        <taxon>Bacteroidota</taxon>
        <taxon>Bacteroidia</taxon>
        <taxon>Bacteroidales</taxon>
        <taxon>Bacteroidaceae</taxon>
        <taxon>Bacteroides</taxon>
    </lineage>
</organism>
<dbReference type="Proteomes" id="UP000003416">
    <property type="component" value="Unassembled WGS sequence"/>
</dbReference>
<dbReference type="RefSeq" id="WP_009125669.1">
    <property type="nucleotide sequence ID" value="NZ_GL882644.1"/>
</dbReference>
<accession>F3PUR9</accession>
<protein>
    <submittedName>
        <fullName evidence="1">Uncharacterized protein</fullName>
    </submittedName>
</protein>
<dbReference type="GeneID" id="86049936"/>
<evidence type="ECO:0000313" key="2">
    <source>
        <dbReference type="Proteomes" id="UP000003416"/>
    </source>
</evidence>
<dbReference type="STRING" id="763034.HMPREF9446_02414"/>
<keyword evidence="2" id="KW-1185">Reference proteome</keyword>
<sequence length="84" mass="9901">MKGIDFRHRHEVMADIIRWWENGYWVTEGTASIKTLSDWAAERFLFLSVTGKPLSYNTIKQEFGEVWRDLQLLKKENKGSKGRV</sequence>
<dbReference type="HOGENOM" id="CLU_198772_0_0_10"/>
<gene>
    <name evidence="1" type="ORF">HMPREF9446_02414</name>
</gene>
<dbReference type="AlphaFoldDB" id="F3PUR9"/>
<evidence type="ECO:0000313" key="1">
    <source>
        <dbReference type="EMBL" id="EGF56012.1"/>
    </source>
</evidence>
<proteinExistence type="predicted"/>
<reference evidence="1 2" key="1">
    <citation type="submission" date="2011-02" db="EMBL/GenBank/DDBJ databases">
        <authorList>
            <person name="Weinstock G."/>
            <person name="Sodergren E."/>
            <person name="Clifton S."/>
            <person name="Fulton L."/>
            <person name="Fulton B."/>
            <person name="Courtney L."/>
            <person name="Fronick C."/>
            <person name="Harrison M."/>
            <person name="Strong C."/>
            <person name="Farmer C."/>
            <person name="Delahaunty K."/>
            <person name="Markovic C."/>
            <person name="Hall O."/>
            <person name="Minx P."/>
            <person name="Tomlinson C."/>
            <person name="Mitreva M."/>
            <person name="Hou S."/>
            <person name="Chen J."/>
            <person name="Wollam A."/>
            <person name="Pepin K.H."/>
            <person name="Johnson M."/>
            <person name="Bhonagiri V."/>
            <person name="Zhang X."/>
            <person name="Suruliraj S."/>
            <person name="Warren W."/>
            <person name="Chinwalla A."/>
            <person name="Mardis E.R."/>
            <person name="Wilson R.K."/>
        </authorList>
    </citation>
    <scope>NUCLEOTIDE SEQUENCE [LARGE SCALE GENOMIC DNA]</scope>
    <source>
        <strain evidence="1 2">YIT 12057</strain>
    </source>
</reference>
<dbReference type="EMBL" id="AFBN01000047">
    <property type="protein sequence ID" value="EGF56012.1"/>
    <property type="molecule type" value="Genomic_DNA"/>
</dbReference>